<proteinExistence type="predicted"/>
<name>A0A6C0LZN0_9ZZZZ</name>
<accession>A0A6C0LZN0</accession>
<evidence type="ECO:0000313" key="1">
    <source>
        <dbReference type="EMBL" id="QHU36239.1"/>
    </source>
</evidence>
<dbReference type="AlphaFoldDB" id="A0A6C0LZN0"/>
<dbReference type="EMBL" id="MN740633">
    <property type="protein sequence ID" value="QHU36239.1"/>
    <property type="molecule type" value="Genomic_DNA"/>
</dbReference>
<organism evidence="1">
    <name type="scientific">viral metagenome</name>
    <dbReference type="NCBI Taxonomy" id="1070528"/>
    <lineage>
        <taxon>unclassified sequences</taxon>
        <taxon>metagenomes</taxon>
        <taxon>organismal metagenomes</taxon>
    </lineage>
</organism>
<reference evidence="1" key="1">
    <citation type="journal article" date="2020" name="Nature">
        <title>Giant virus diversity and host interactions through global metagenomics.</title>
        <authorList>
            <person name="Schulz F."/>
            <person name="Roux S."/>
            <person name="Paez-Espino D."/>
            <person name="Jungbluth S."/>
            <person name="Walsh D.A."/>
            <person name="Denef V.J."/>
            <person name="McMahon K.D."/>
            <person name="Konstantinidis K.T."/>
            <person name="Eloe-Fadrosh E.A."/>
            <person name="Kyrpides N.C."/>
            <person name="Woyke T."/>
        </authorList>
    </citation>
    <scope>NUCLEOTIDE SEQUENCE</scope>
    <source>
        <strain evidence="1">GVMAG-S-1035124-57</strain>
    </source>
</reference>
<sequence>MPRRGSSDVRCTVPGCACEWVVVSKNRHTYCDEHMQQANALYAEYKAANALALDTFADDALDQTIALREEYARRFLDYEDTGAHRAYIGILRRVRSIYGAYAYGAYACRRTAYNRWMTDSAYFADFKRV</sequence>
<protein>
    <submittedName>
        <fullName evidence="1">Uncharacterized protein</fullName>
    </submittedName>
</protein>